<evidence type="ECO:0000313" key="2">
    <source>
        <dbReference type="Proteomes" id="UP000654075"/>
    </source>
</evidence>
<gene>
    <name evidence="1" type="ORF">PGLA1383_LOCUS51579</name>
</gene>
<evidence type="ECO:0000313" key="1">
    <source>
        <dbReference type="EMBL" id="CAE8636038.1"/>
    </source>
</evidence>
<dbReference type="EMBL" id="CAJNNV010031398">
    <property type="protein sequence ID" value="CAE8636038.1"/>
    <property type="molecule type" value="Genomic_DNA"/>
</dbReference>
<comment type="caution">
    <text evidence="1">The sequence shown here is derived from an EMBL/GenBank/DDBJ whole genome shotgun (WGS) entry which is preliminary data.</text>
</comment>
<reference evidence="1" key="1">
    <citation type="submission" date="2021-02" db="EMBL/GenBank/DDBJ databases">
        <authorList>
            <person name="Dougan E. K."/>
            <person name="Rhodes N."/>
            <person name="Thang M."/>
            <person name="Chan C."/>
        </authorList>
    </citation>
    <scope>NUCLEOTIDE SEQUENCE</scope>
</reference>
<sequence>MAVVSQNAADSLCKPLAFQTDDSKNCGMSFSRQSTFFTDDEALMCMSRMTTGTSLFSDELPTTTTPMSLFSQEEKPVESSGKTGMPDLPYRWVDSWFEFEAPELFIAQEKAQRAQRAQTVDHDNDLCLASMFMLDSHFQLLDAKLASDELPTITTPMSLFSQEEKPVESSGKTGMPDLPYRWVDSWFEFEAPELFIAQEKAQRAQRARTVDHDNDLCLASMFMLDSHFQLLDAKLASDELPTTTTPMSLFSQEEKPVESSGKTGMPDLPYRWVDSWFEFEAPELFIAQEKAQRAQRAPTVDHYNDLCLASMFMLDSHFQLLDAKLASRANGTQVRLHLL</sequence>
<protein>
    <submittedName>
        <fullName evidence="1">Uncharacterized protein</fullName>
    </submittedName>
</protein>
<keyword evidence="2" id="KW-1185">Reference proteome</keyword>
<accession>A0A813HEU7</accession>
<organism evidence="1 2">
    <name type="scientific">Polarella glacialis</name>
    <name type="common">Dinoflagellate</name>
    <dbReference type="NCBI Taxonomy" id="89957"/>
    <lineage>
        <taxon>Eukaryota</taxon>
        <taxon>Sar</taxon>
        <taxon>Alveolata</taxon>
        <taxon>Dinophyceae</taxon>
        <taxon>Suessiales</taxon>
        <taxon>Suessiaceae</taxon>
        <taxon>Polarella</taxon>
    </lineage>
</organism>
<name>A0A813HEU7_POLGL</name>
<dbReference type="AlphaFoldDB" id="A0A813HEU7"/>
<dbReference type="Proteomes" id="UP000654075">
    <property type="component" value="Unassembled WGS sequence"/>
</dbReference>
<proteinExistence type="predicted"/>